<feature type="signal peptide" evidence="2">
    <location>
        <begin position="1"/>
        <end position="22"/>
    </location>
</feature>
<keyword evidence="1" id="KW-0812">Transmembrane</keyword>
<evidence type="ECO:0000256" key="2">
    <source>
        <dbReference type="SAM" id="SignalP"/>
    </source>
</evidence>
<comment type="caution">
    <text evidence="3">The sequence shown here is derived from an EMBL/GenBank/DDBJ whole genome shotgun (WGS) entry which is preliminary data.</text>
</comment>
<dbReference type="Proteomes" id="UP000659904">
    <property type="component" value="Unassembled WGS sequence"/>
</dbReference>
<evidence type="ECO:0000313" key="4">
    <source>
        <dbReference type="Proteomes" id="UP000659904"/>
    </source>
</evidence>
<keyword evidence="1" id="KW-1133">Transmembrane helix</keyword>
<dbReference type="EMBL" id="BONH01000045">
    <property type="protein sequence ID" value="GIG01968.1"/>
    <property type="molecule type" value="Genomic_DNA"/>
</dbReference>
<evidence type="ECO:0000256" key="1">
    <source>
        <dbReference type="SAM" id="Phobius"/>
    </source>
</evidence>
<gene>
    <name evidence="3" type="ORF">Cci01nite_70610</name>
</gene>
<feature type="transmembrane region" description="Helical" evidence="1">
    <location>
        <begin position="203"/>
        <end position="225"/>
    </location>
</feature>
<organism evidence="3 4">
    <name type="scientific">Catellatospora citrea</name>
    <dbReference type="NCBI Taxonomy" id="53366"/>
    <lineage>
        <taxon>Bacteria</taxon>
        <taxon>Bacillati</taxon>
        <taxon>Actinomycetota</taxon>
        <taxon>Actinomycetes</taxon>
        <taxon>Micromonosporales</taxon>
        <taxon>Micromonosporaceae</taxon>
        <taxon>Catellatospora</taxon>
    </lineage>
</organism>
<evidence type="ECO:0008006" key="5">
    <source>
        <dbReference type="Google" id="ProtNLM"/>
    </source>
</evidence>
<dbReference type="AlphaFoldDB" id="A0A8J3P2X0"/>
<name>A0A8J3P2X0_9ACTN</name>
<evidence type="ECO:0000313" key="3">
    <source>
        <dbReference type="EMBL" id="GIG01968.1"/>
    </source>
</evidence>
<dbReference type="RefSeq" id="WP_147432800.1">
    <property type="nucleotide sequence ID" value="NZ_BONH01000045.1"/>
</dbReference>
<keyword evidence="1" id="KW-0472">Membrane</keyword>
<protein>
    <recommendedName>
        <fullName evidence="5">LPXTG-motif cell wall-anchored protein</fullName>
    </recommendedName>
</protein>
<proteinExistence type="predicted"/>
<reference evidence="3 4" key="1">
    <citation type="submission" date="2021-01" db="EMBL/GenBank/DDBJ databases">
        <title>Whole genome shotgun sequence of Catellatospora citrea NBRC 14495.</title>
        <authorList>
            <person name="Komaki H."/>
            <person name="Tamura T."/>
        </authorList>
    </citation>
    <scope>NUCLEOTIDE SEQUENCE [LARGE SCALE GENOMIC DNA]</scope>
    <source>
        <strain evidence="3 4">NBRC 14495</strain>
    </source>
</reference>
<feature type="chain" id="PRO_5038604044" description="LPXTG-motif cell wall-anchored protein" evidence="2">
    <location>
        <begin position="23"/>
        <end position="236"/>
    </location>
</feature>
<sequence>MSPYAHRPCLGASIVLALVALAATVLVPAAPAEAHPFGDPQTVAIAPDAARPEVVHVRWRVGGVDDLTLLGVALGLLPQDRVMLDGAVFFQDSDAATIGPAGAFTAYLLKQITVDSGGRACTGTVTPSSDLARIGVTIDYTCPGPVGTVAVAVRTLTDLNPAYRTMASGPGGARAVYTSDQPSHDWVLGDAPPPAGADLGRSAAVQIAAVLGGVLLVVVGALVLFRRFGRRRRVAG</sequence>
<accession>A0A8J3P2X0</accession>
<keyword evidence="2" id="KW-0732">Signal</keyword>
<keyword evidence="4" id="KW-1185">Reference proteome</keyword>